<feature type="domain" description="Ubiquitin-like" evidence="2">
    <location>
        <begin position="121"/>
        <end position="191"/>
    </location>
</feature>
<dbReference type="Gene3D" id="3.10.20.90">
    <property type="entry name" value="Phosphatidylinositol 3-kinase Catalytic Subunit, Chain A, domain 1"/>
    <property type="match status" value="1"/>
</dbReference>
<feature type="region of interest" description="Disordered" evidence="1">
    <location>
        <begin position="47"/>
        <end position="72"/>
    </location>
</feature>
<gene>
    <name evidence="3" type="ORF">RDI58_001183</name>
</gene>
<comment type="caution">
    <text evidence="3">The sequence shown here is derived from an EMBL/GenBank/DDBJ whole genome shotgun (WGS) entry which is preliminary data.</text>
</comment>
<dbReference type="Pfam" id="PF00240">
    <property type="entry name" value="ubiquitin"/>
    <property type="match status" value="1"/>
</dbReference>
<dbReference type="InterPro" id="IPR000626">
    <property type="entry name" value="Ubiquitin-like_dom"/>
</dbReference>
<dbReference type="InterPro" id="IPR029071">
    <property type="entry name" value="Ubiquitin-like_domsf"/>
</dbReference>
<evidence type="ECO:0000259" key="2">
    <source>
        <dbReference type="PROSITE" id="PS50053"/>
    </source>
</evidence>
<dbReference type="EMBL" id="JBANQN010000001">
    <property type="protein sequence ID" value="KAK6803399.1"/>
    <property type="molecule type" value="Genomic_DNA"/>
</dbReference>
<dbReference type="SUPFAM" id="SSF54236">
    <property type="entry name" value="Ubiquitin-like"/>
    <property type="match status" value="1"/>
</dbReference>
<dbReference type="CDD" id="cd17039">
    <property type="entry name" value="Ubl_ubiquitin_like"/>
    <property type="match status" value="1"/>
</dbReference>
<organism evidence="3 4">
    <name type="scientific">Solanum bulbocastanum</name>
    <name type="common">Wild potato</name>
    <dbReference type="NCBI Taxonomy" id="147425"/>
    <lineage>
        <taxon>Eukaryota</taxon>
        <taxon>Viridiplantae</taxon>
        <taxon>Streptophyta</taxon>
        <taxon>Embryophyta</taxon>
        <taxon>Tracheophyta</taxon>
        <taxon>Spermatophyta</taxon>
        <taxon>Magnoliopsida</taxon>
        <taxon>eudicotyledons</taxon>
        <taxon>Gunneridae</taxon>
        <taxon>Pentapetalae</taxon>
        <taxon>asterids</taxon>
        <taxon>lamiids</taxon>
        <taxon>Solanales</taxon>
        <taxon>Solanaceae</taxon>
        <taxon>Solanoideae</taxon>
        <taxon>Solaneae</taxon>
        <taxon>Solanum</taxon>
    </lineage>
</organism>
<evidence type="ECO:0000313" key="4">
    <source>
        <dbReference type="Proteomes" id="UP001371456"/>
    </source>
</evidence>
<name>A0AAN8YPV8_SOLBU</name>
<dbReference type="PROSITE" id="PS50053">
    <property type="entry name" value="UBIQUITIN_2"/>
    <property type="match status" value="1"/>
</dbReference>
<evidence type="ECO:0000256" key="1">
    <source>
        <dbReference type="SAM" id="MobiDB-lite"/>
    </source>
</evidence>
<dbReference type="AlphaFoldDB" id="A0AAN8YPV8"/>
<keyword evidence="4" id="KW-1185">Reference proteome</keyword>
<accession>A0AAN8YPV8</accession>
<dbReference type="Proteomes" id="UP001371456">
    <property type="component" value="Unassembled WGS sequence"/>
</dbReference>
<protein>
    <recommendedName>
        <fullName evidence="2">Ubiquitin-like domain-containing protein</fullName>
    </recommendedName>
</protein>
<evidence type="ECO:0000313" key="3">
    <source>
        <dbReference type="EMBL" id="KAK6803399.1"/>
    </source>
</evidence>
<reference evidence="3 4" key="1">
    <citation type="submission" date="2024-02" db="EMBL/GenBank/DDBJ databases">
        <title>de novo genome assembly of Solanum bulbocastanum strain 11H21.</title>
        <authorList>
            <person name="Hosaka A.J."/>
        </authorList>
    </citation>
    <scope>NUCLEOTIDE SEQUENCE [LARGE SCALE GENOMIC DNA]</scope>
    <source>
        <tissue evidence="3">Young leaves</tissue>
    </source>
</reference>
<feature type="compositionally biased region" description="Basic residues" evidence="1">
    <location>
        <begin position="54"/>
        <end position="70"/>
    </location>
</feature>
<proteinExistence type="predicted"/>
<sequence>MRVVKDLIDGDELHIYVARKIDESEELPTPTSLLINVIPDEDIDQELRSFRPERRNKRNPNPKKKKKNKKDRYVSELGGDEQYIDSLECGGDDSTNVLDVEAIRGVDHEGRVKKIRYDDEYEVDMKVIKIITITFKESDSIRYVKSLLHDEEGIIECLQLLFSKDVRLIDDEQKLMDCGIIENSTLDAHINNSFPKPYVYCNICPF</sequence>